<feature type="compositionally biased region" description="Low complexity" evidence="6">
    <location>
        <begin position="167"/>
        <end position="182"/>
    </location>
</feature>
<comment type="function">
    <text evidence="1">Required for respiratory activity and maintenance and expression of the mitochondrial genome.</text>
</comment>
<dbReference type="AlphaFoldDB" id="A0AAN7B902"/>
<dbReference type="GO" id="GO:0005739">
    <property type="term" value="C:mitochondrion"/>
    <property type="evidence" value="ECO:0007669"/>
    <property type="project" value="UniProtKB-SubCell"/>
</dbReference>
<feature type="compositionally biased region" description="Basic and acidic residues" evidence="6">
    <location>
        <begin position="387"/>
        <end position="398"/>
    </location>
</feature>
<organism evidence="7 8">
    <name type="scientific">Rhypophila decipiens</name>
    <dbReference type="NCBI Taxonomy" id="261697"/>
    <lineage>
        <taxon>Eukaryota</taxon>
        <taxon>Fungi</taxon>
        <taxon>Dikarya</taxon>
        <taxon>Ascomycota</taxon>
        <taxon>Pezizomycotina</taxon>
        <taxon>Sordariomycetes</taxon>
        <taxon>Sordariomycetidae</taxon>
        <taxon>Sordariales</taxon>
        <taxon>Naviculisporaceae</taxon>
        <taxon>Rhypophila</taxon>
    </lineage>
</organism>
<dbReference type="PANTHER" id="PTHR13475">
    <property type="entry name" value="NEUGRIN"/>
    <property type="match status" value="1"/>
</dbReference>
<dbReference type="PANTHER" id="PTHR13475:SF3">
    <property type="entry name" value="NEUGRIN"/>
    <property type="match status" value="1"/>
</dbReference>
<comment type="subcellular location">
    <subcellularLocation>
        <location evidence="2">Mitochondrion</location>
    </subcellularLocation>
</comment>
<dbReference type="GO" id="GO:0005634">
    <property type="term" value="C:nucleus"/>
    <property type="evidence" value="ECO:0007669"/>
    <property type="project" value="TreeGrafter"/>
</dbReference>
<keyword evidence="5" id="KW-0809">Transit peptide</keyword>
<comment type="caution">
    <text evidence="7">The sequence shown here is derived from an EMBL/GenBank/DDBJ whole genome shotgun (WGS) entry which is preliminary data.</text>
</comment>
<reference evidence="7" key="2">
    <citation type="submission" date="2023-05" db="EMBL/GenBank/DDBJ databases">
        <authorList>
            <consortium name="Lawrence Berkeley National Laboratory"/>
            <person name="Steindorff A."/>
            <person name="Hensen N."/>
            <person name="Bonometti L."/>
            <person name="Westerberg I."/>
            <person name="Brannstrom I.O."/>
            <person name="Guillou S."/>
            <person name="Cros-Aarteil S."/>
            <person name="Calhoun S."/>
            <person name="Haridas S."/>
            <person name="Kuo A."/>
            <person name="Mondo S."/>
            <person name="Pangilinan J."/>
            <person name="Riley R."/>
            <person name="Labutti K."/>
            <person name="Andreopoulos B."/>
            <person name="Lipzen A."/>
            <person name="Chen C."/>
            <person name="Yanf M."/>
            <person name="Daum C."/>
            <person name="Ng V."/>
            <person name="Clum A."/>
            <person name="Ohm R."/>
            <person name="Martin F."/>
            <person name="Silar P."/>
            <person name="Natvig D."/>
            <person name="Lalanne C."/>
            <person name="Gautier V."/>
            <person name="Ament-Velasquez S.L."/>
            <person name="Kruys A."/>
            <person name="Hutchinson M.I."/>
            <person name="Powell A.J."/>
            <person name="Barry K."/>
            <person name="Miller A.N."/>
            <person name="Grigoriev I.V."/>
            <person name="Debuchy R."/>
            <person name="Gladieux P."/>
            <person name="Thoren M.H."/>
            <person name="Johannesson H."/>
        </authorList>
    </citation>
    <scope>NUCLEOTIDE SEQUENCE</scope>
    <source>
        <strain evidence="7">PSN293</strain>
    </source>
</reference>
<evidence type="ECO:0000256" key="4">
    <source>
        <dbReference type="ARBA" id="ARBA00013566"/>
    </source>
</evidence>
<reference evidence="7" key="1">
    <citation type="journal article" date="2023" name="Mol. Phylogenet. Evol.">
        <title>Genome-scale phylogeny and comparative genomics of the fungal order Sordariales.</title>
        <authorList>
            <person name="Hensen N."/>
            <person name="Bonometti L."/>
            <person name="Westerberg I."/>
            <person name="Brannstrom I.O."/>
            <person name="Guillou S."/>
            <person name="Cros-Aarteil S."/>
            <person name="Calhoun S."/>
            <person name="Haridas S."/>
            <person name="Kuo A."/>
            <person name="Mondo S."/>
            <person name="Pangilinan J."/>
            <person name="Riley R."/>
            <person name="LaButti K."/>
            <person name="Andreopoulos B."/>
            <person name="Lipzen A."/>
            <person name="Chen C."/>
            <person name="Yan M."/>
            <person name="Daum C."/>
            <person name="Ng V."/>
            <person name="Clum A."/>
            <person name="Steindorff A."/>
            <person name="Ohm R.A."/>
            <person name="Martin F."/>
            <person name="Silar P."/>
            <person name="Natvig D.O."/>
            <person name="Lalanne C."/>
            <person name="Gautier V."/>
            <person name="Ament-Velasquez S.L."/>
            <person name="Kruys A."/>
            <person name="Hutchinson M.I."/>
            <person name="Powell A.J."/>
            <person name="Barry K."/>
            <person name="Miller A.N."/>
            <person name="Grigoriev I.V."/>
            <person name="Debuchy R."/>
            <person name="Gladieux P."/>
            <person name="Hiltunen Thoren M."/>
            <person name="Johannesson H."/>
        </authorList>
    </citation>
    <scope>NUCLEOTIDE SEQUENCE</scope>
    <source>
        <strain evidence="7">PSN293</strain>
    </source>
</reference>
<feature type="compositionally biased region" description="Polar residues" evidence="6">
    <location>
        <begin position="92"/>
        <end position="105"/>
    </location>
</feature>
<evidence type="ECO:0000313" key="8">
    <source>
        <dbReference type="Proteomes" id="UP001301769"/>
    </source>
</evidence>
<feature type="compositionally biased region" description="Basic and acidic residues" evidence="6">
    <location>
        <begin position="209"/>
        <end position="251"/>
    </location>
</feature>
<evidence type="ECO:0000256" key="6">
    <source>
        <dbReference type="SAM" id="MobiDB-lite"/>
    </source>
</evidence>
<dbReference type="EMBL" id="MU858093">
    <property type="protein sequence ID" value="KAK4214492.1"/>
    <property type="molecule type" value="Genomic_DNA"/>
</dbReference>
<feature type="region of interest" description="Disordered" evidence="6">
    <location>
        <begin position="370"/>
        <end position="423"/>
    </location>
</feature>
<feature type="compositionally biased region" description="Basic residues" evidence="6">
    <location>
        <begin position="194"/>
        <end position="208"/>
    </location>
</feature>
<feature type="region of interest" description="Disordered" evidence="6">
    <location>
        <begin position="86"/>
        <end position="105"/>
    </location>
</feature>
<keyword evidence="8" id="KW-1185">Reference proteome</keyword>
<proteinExistence type="inferred from homology"/>
<accession>A0AAN7B902</accession>
<dbReference type="Proteomes" id="UP001301769">
    <property type="component" value="Unassembled WGS sequence"/>
</dbReference>
<gene>
    <name evidence="7" type="ORF">QBC37DRAFT_421261</name>
</gene>
<evidence type="ECO:0000256" key="2">
    <source>
        <dbReference type="ARBA" id="ARBA00004173"/>
    </source>
</evidence>
<evidence type="ECO:0000256" key="3">
    <source>
        <dbReference type="ARBA" id="ARBA00010895"/>
    </source>
</evidence>
<evidence type="ECO:0000313" key="7">
    <source>
        <dbReference type="EMBL" id="KAK4214492.1"/>
    </source>
</evidence>
<comment type="similarity">
    <text evidence="3">Belongs to the RRG9 family.</text>
</comment>
<name>A0AAN7B902_9PEZI</name>
<evidence type="ECO:0000256" key="5">
    <source>
        <dbReference type="ARBA" id="ARBA00022946"/>
    </source>
</evidence>
<protein>
    <recommendedName>
        <fullName evidence="4">Required for respiratory growth protein 9, mitochondrial</fullName>
    </recommendedName>
</protein>
<feature type="compositionally biased region" description="Basic and acidic residues" evidence="6">
    <location>
        <begin position="183"/>
        <end position="192"/>
    </location>
</feature>
<sequence>MMNCSCRTAALRLFVRNVTSIQVPADFALARQAARTQCLSTATTSSLLAGLEGQRTTGAFRSLQQSRSLHMTAARPNAEAAVATATSSTTSEINNDSIQSLDNESSIPARKLRKIRRQAEKEKLKQVEEEAKYKARVERRAEAEAKAAKFKGSPGKKKEFMKVTNPATDTTDATDGPESTEAAEVKEEEGQSQKRTRRERKKARTGKQKKVDKASEDQQAESKEKKLKPWEIEKKKKEEERKKQEEEERLKNLQPWQIQKKILKEKFPDGWKPMKKMSPDAMAGIRALHRQFPDTYTTEVLAQKFEMSPEAIRRILKSKWEEKDETPDIDVKRQERWFKRGKSVWTRYAEMGKKPPRKWRAEGIVRDPRFNERRGATHPQHRRSVRAVRESYESRPDGDEGAVEAGARKEWIAKRQQRRNTMARERKLLREASDGLMKGFF</sequence>
<dbReference type="InterPro" id="IPR010487">
    <property type="entry name" value="NGRN/Rrg9"/>
</dbReference>
<evidence type="ECO:0000256" key="1">
    <source>
        <dbReference type="ARBA" id="ARBA00003548"/>
    </source>
</evidence>
<feature type="region of interest" description="Disordered" evidence="6">
    <location>
        <begin position="145"/>
        <end position="252"/>
    </location>
</feature>
<dbReference type="Pfam" id="PF06413">
    <property type="entry name" value="Neugrin"/>
    <property type="match status" value="1"/>
</dbReference>